<organism evidence="2 3">
    <name type="scientific">Myroides marinus</name>
    <dbReference type="NCBI Taxonomy" id="703342"/>
    <lineage>
        <taxon>Bacteria</taxon>
        <taxon>Pseudomonadati</taxon>
        <taxon>Bacteroidota</taxon>
        <taxon>Flavobacteriia</taxon>
        <taxon>Flavobacteriales</taxon>
        <taxon>Flavobacteriaceae</taxon>
        <taxon>Myroides</taxon>
    </lineage>
</organism>
<name>A0A1H6YV94_9FLAO</name>
<accession>A0A1H6YV94</accession>
<dbReference type="RefSeq" id="WP_074748357.1">
    <property type="nucleotide sequence ID" value="NZ_FNYS01000035.1"/>
</dbReference>
<protein>
    <submittedName>
        <fullName evidence="2">Uncharacterized protein</fullName>
    </submittedName>
</protein>
<dbReference type="Proteomes" id="UP000183077">
    <property type="component" value="Unassembled WGS sequence"/>
</dbReference>
<feature type="compositionally biased region" description="Polar residues" evidence="1">
    <location>
        <begin position="15"/>
        <end position="32"/>
    </location>
</feature>
<evidence type="ECO:0000313" key="3">
    <source>
        <dbReference type="Proteomes" id="UP000183077"/>
    </source>
</evidence>
<evidence type="ECO:0000256" key="1">
    <source>
        <dbReference type="SAM" id="MobiDB-lite"/>
    </source>
</evidence>
<reference evidence="2 3" key="1">
    <citation type="submission" date="2016-10" db="EMBL/GenBank/DDBJ databases">
        <authorList>
            <person name="de Groot N.N."/>
        </authorList>
    </citation>
    <scope>NUCLEOTIDE SEQUENCE [LARGE SCALE GENOMIC DNA]</scope>
    <source>
        <strain evidence="2 3">DSM 23048</strain>
    </source>
</reference>
<dbReference type="GeneID" id="82258812"/>
<dbReference type="AlphaFoldDB" id="A0A1H6YV94"/>
<gene>
    <name evidence="2" type="ORF">SAMN04488018_1353</name>
</gene>
<feature type="region of interest" description="Disordered" evidence="1">
    <location>
        <begin position="1"/>
        <end position="36"/>
    </location>
</feature>
<proteinExistence type="predicted"/>
<evidence type="ECO:0000313" key="2">
    <source>
        <dbReference type="EMBL" id="SEJ41180.1"/>
    </source>
</evidence>
<sequence length="59" mass="6491">MGNLSTSVSKKDSTISDCNGSGDSTNKKTVSGRTRHEFKVLSTEEINKNRSKAYSFITF</sequence>
<dbReference type="EMBL" id="FNYS01000035">
    <property type="protein sequence ID" value="SEJ41180.1"/>
    <property type="molecule type" value="Genomic_DNA"/>
</dbReference>